<keyword evidence="2" id="KW-1185">Reference proteome</keyword>
<dbReference type="RefSeq" id="WP_077974207.1">
    <property type="nucleotide sequence ID" value="NZ_CP045178.1"/>
</dbReference>
<accession>A0A1V3ZZE0</accession>
<dbReference type="Proteomes" id="UP000190539">
    <property type="component" value="Unassembled WGS sequence"/>
</dbReference>
<evidence type="ECO:0000313" key="2">
    <source>
        <dbReference type="Proteomes" id="UP000190539"/>
    </source>
</evidence>
<dbReference type="AlphaFoldDB" id="A0A1V3ZZE0"/>
<evidence type="ECO:0000313" key="1">
    <source>
        <dbReference type="EMBL" id="OON71584.1"/>
    </source>
</evidence>
<proteinExistence type="predicted"/>
<name>A0A1V3ZZE0_9ACTN</name>
<dbReference type="STRING" id="83656.B1H18_33265"/>
<comment type="caution">
    <text evidence="1">The sequence shown here is derived from an EMBL/GenBank/DDBJ whole genome shotgun (WGS) entry which is preliminary data.</text>
</comment>
<dbReference type="PROSITE" id="PS51257">
    <property type="entry name" value="PROKAR_LIPOPROTEIN"/>
    <property type="match status" value="1"/>
</dbReference>
<gene>
    <name evidence="1" type="ORF">B1H18_33265</name>
</gene>
<evidence type="ECO:0008006" key="3">
    <source>
        <dbReference type="Google" id="ProtNLM"/>
    </source>
</evidence>
<sequence length="143" mass="14352">MKSLLVKAVAGVATAVALTACSEKAAAPARAAGGPSVTLCERLSRLDIDNSALGSLDPYEASPEQFSGGYADVARDWAEVKDVLAPLPAARRTALRTAAEGLADTYGGLPGDIPGGEGLEAIGGRMAELRTALAAATSGLKCP</sequence>
<organism evidence="1 2">
    <name type="scientific">Streptomyces tsukubensis</name>
    <dbReference type="NCBI Taxonomy" id="83656"/>
    <lineage>
        <taxon>Bacteria</taxon>
        <taxon>Bacillati</taxon>
        <taxon>Actinomycetota</taxon>
        <taxon>Actinomycetes</taxon>
        <taxon>Kitasatosporales</taxon>
        <taxon>Streptomycetaceae</taxon>
        <taxon>Streptomyces</taxon>
    </lineage>
</organism>
<protein>
    <recommendedName>
        <fullName evidence="3">Lipoprotein</fullName>
    </recommendedName>
</protein>
<dbReference type="EMBL" id="MVFC01000053">
    <property type="protein sequence ID" value="OON71584.1"/>
    <property type="molecule type" value="Genomic_DNA"/>
</dbReference>
<reference evidence="1 2" key="1">
    <citation type="submission" date="2017-02" db="EMBL/GenBank/DDBJ databases">
        <title>Draft Genome Sequence of Streptomyces tsukubaensis F601, a Producer of the immunosuppressant tacrolimus FK506.</title>
        <authorList>
            <person name="Zong G."/>
            <person name="Zhong C."/>
            <person name="Fu J."/>
            <person name="Qin R."/>
            <person name="Cao G."/>
        </authorList>
    </citation>
    <scope>NUCLEOTIDE SEQUENCE [LARGE SCALE GENOMIC DNA]</scope>
    <source>
        <strain evidence="1 2">F601</strain>
    </source>
</reference>